<keyword evidence="2" id="KW-1185">Reference proteome</keyword>
<dbReference type="InParanoid" id="A0BPY4"/>
<name>A0BPY4_PARTE</name>
<organism evidence="1 2">
    <name type="scientific">Paramecium tetraurelia</name>
    <dbReference type="NCBI Taxonomy" id="5888"/>
    <lineage>
        <taxon>Eukaryota</taxon>
        <taxon>Sar</taxon>
        <taxon>Alveolata</taxon>
        <taxon>Ciliophora</taxon>
        <taxon>Intramacronucleata</taxon>
        <taxon>Oligohymenophorea</taxon>
        <taxon>Peniculida</taxon>
        <taxon>Parameciidae</taxon>
        <taxon>Paramecium</taxon>
    </lineage>
</organism>
<dbReference type="EMBL" id="CT868008">
    <property type="protein sequence ID" value="CAK60601.1"/>
    <property type="molecule type" value="Genomic_DNA"/>
</dbReference>
<dbReference type="AlphaFoldDB" id="A0BPY4"/>
<dbReference type="OrthoDB" id="298795at2759"/>
<evidence type="ECO:0008006" key="3">
    <source>
        <dbReference type="Google" id="ProtNLM"/>
    </source>
</evidence>
<evidence type="ECO:0000313" key="1">
    <source>
        <dbReference type="EMBL" id="CAK60601.1"/>
    </source>
</evidence>
<sequence>MIPQLSSFKAPKQRQITTTTSSNTYFLNSQRKLKQPSKYILSFLTTSSLQSISYTHTSQVLNQTPTLIDIKDVKKEQNQIQAIPPSFMELYDEFENNYKIVQKIKTDLNISLDIKTEEKPHQSQVRSQNSIKNPSQAETRIANLQFCDIDQELNQRLHINRFKFYYFRASISKQQSPLLLTIQFENQINSAQYKLYLSTQHEFPTKFNAEHNLTSNFCKIYTSSPEGIFQENYLYVTFYTEIDVIVRIKIQFGWVQQSKSPKKQIIKREYPKFPGLIANTKIDLIKRNLDTSQFQLVKKTDLLAGLLSERESKRKQVIQKKQEIDCEQKIKLKTQYSAQMLRNDYRLFEKIYKLKLNKKIQGELFWAQLVNLIRFIAQLKTKLIQFKCKMSIKANGRIKALRCGLNLLINIRKFGPTPERRSFCKSLLAIQMFTAQIQCLRKRKAQAIATSFIKECISIIHLGHRLLKTRHYVIVLQNKFRFFQRQKKKYYEEFWQLVIRNYKEVIRGLTQSQSNPKQRSRSQKQIYAFQIDNQLMQFQIDNYYCRQKQMWLAFIRQKIQDKQLTLYLNERKSDEIRKALIKFQEPKLFQLPQINEVAEIIELYAKHKKMI</sequence>
<dbReference type="HOGENOM" id="CLU_020712_0_0_1"/>
<dbReference type="Proteomes" id="UP000000600">
    <property type="component" value="Unassembled WGS sequence"/>
</dbReference>
<proteinExistence type="predicted"/>
<dbReference type="RefSeq" id="XP_001427999.1">
    <property type="nucleotide sequence ID" value="XM_001427962.1"/>
</dbReference>
<reference evidence="1 2" key="1">
    <citation type="journal article" date="2006" name="Nature">
        <title>Global trends of whole-genome duplications revealed by the ciliate Paramecium tetraurelia.</title>
        <authorList>
            <consortium name="Genoscope"/>
            <person name="Aury J.-M."/>
            <person name="Jaillon O."/>
            <person name="Duret L."/>
            <person name="Noel B."/>
            <person name="Jubin C."/>
            <person name="Porcel B.M."/>
            <person name="Segurens B."/>
            <person name="Daubin V."/>
            <person name="Anthouard V."/>
            <person name="Aiach N."/>
            <person name="Arnaiz O."/>
            <person name="Billaut A."/>
            <person name="Beisson J."/>
            <person name="Blanc I."/>
            <person name="Bouhouche K."/>
            <person name="Camara F."/>
            <person name="Duharcourt S."/>
            <person name="Guigo R."/>
            <person name="Gogendeau D."/>
            <person name="Katinka M."/>
            <person name="Keller A.-M."/>
            <person name="Kissmehl R."/>
            <person name="Klotz C."/>
            <person name="Koll F."/>
            <person name="Le Moue A."/>
            <person name="Lepere C."/>
            <person name="Malinsky S."/>
            <person name="Nowacki M."/>
            <person name="Nowak J.K."/>
            <person name="Plattner H."/>
            <person name="Poulain J."/>
            <person name="Ruiz F."/>
            <person name="Serrano V."/>
            <person name="Zagulski M."/>
            <person name="Dessen P."/>
            <person name="Betermier M."/>
            <person name="Weissenbach J."/>
            <person name="Scarpelli C."/>
            <person name="Schachter V."/>
            <person name="Sperling L."/>
            <person name="Meyer E."/>
            <person name="Cohen J."/>
            <person name="Wincker P."/>
        </authorList>
    </citation>
    <scope>NUCLEOTIDE SEQUENCE [LARGE SCALE GENOMIC DNA]</scope>
    <source>
        <strain evidence="1 2">Stock d4-2</strain>
    </source>
</reference>
<dbReference type="GeneID" id="5013783"/>
<dbReference type="KEGG" id="ptm:GSPATT00005352001"/>
<protein>
    <recommendedName>
        <fullName evidence="3">IQ calmodulin-binding motif family protein</fullName>
    </recommendedName>
</protein>
<dbReference type="OMA" id="CKMSIKA"/>
<evidence type="ECO:0000313" key="2">
    <source>
        <dbReference type="Proteomes" id="UP000000600"/>
    </source>
</evidence>
<accession>A0BPY4</accession>
<gene>
    <name evidence="1" type="ORF">GSPATT00005352001</name>
</gene>